<evidence type="ECO:0000256" key="1">
    <source>
        <dbReference type="SAM" id="MobiDB-lite"/>
    </source>
</evidence>
<protein>
    <submittedName>
        <fullName evidence="2">Uncharacterized protein</fullName>
    </submittedName>
</protein>
<feature type="compositionally biased region" description="Low complexity" evidence="1">
    <location>
        <begin position="707"/>
        <end position="720"/>
    </location>
</feature>
<proteinExistence type="predicted"/>
<dbReference type="Proteomes" id="UP001470230">
    <property type="component" value="Unassembled WGS sequence"/>
</dbReference>
<evidence type="ECO:0000313" key="3">
    <source>
        <dbReference type="Proteomes" id="UP001470230"/>
    </source>
</evidence>
<evidence type="ECO:0000313" key="2">
    <source>
        <dbReference type="EMBL" id="KAK8886987.1"/>
    </source>
</evidence>
<keyword evidence="3" id="KW-1185">Reference proteome</keyword>
<feature type="region of interest" description="Disordered" evidence="1">
    <location>
        <begin position="695"/>
        <end position="720"/>
    </location>
</feature>
<dbReference type="EMBL" id="JAPFFF010000006">
    <property type="protein sequence ID" value="KAK8886987.1"/>
    <property type="molecule type" value="Genomic_DNA"/>
</dbReference>
<organism evidence="2 3">
    <name type="scientific">Tritrichomonas musculus</name>
    <dbReference type="NCBI Taxonomy" id="1915356"/>
    <lineage>
        <taxon>Eukaryota</taxon>
        <taxon>Metamonada</taxon>
        <taxon>Parabasalia</taxon>
        <taxon>Tritrichomonadida</taxon>
        <taxon>Tritrichomonadidae</taxon>
        <taxon>Tritrichomonas</taxon>
    </lineage>
</organism>
<name>A0ABR2K783_9EUKA</name>
<sequence length="835" mass="96923">MIITSFNINSTKNQARISQKESKSNALKMNYPVLSNIFIPKNLQVFQYFQYPLDGTNVFFGWENAIIDLISLKYTNISTIKSLILGTWFLDSSGQFIQFNYYNINIFLSEEVLKETNLFNINIENNSISLAYDISLAHNCRNFNFIFNKSNDLPFNLLVLNEAHKLTIDKDFFSLDDLAIILYQRKYRTPVNTYEYITKDDLYRIQYIIDQSPYFIKEENGIYSKSESPFGSFVESELTSNNIINAMIKSFPIGHCFYKSELKKIITEIYGIQFSEKEIVLHERVFYCDGRFGVRPNIQFKKSSIQNPICTSIDIMKNVIVRAFTEVLRPISVATLFSLIDGKKYLSEIESISIKVIDEHLHSKIRSFINFQPFICCQNKEYFIIPKECECDYFGYIYICLIRNFLIKYRSQIDKSSVLSKFNEIRFPIKKNESVFIQMIKEAPAKIVKYLGIPKLHSIISFVENEFIESFKSNENDGEIFKNVISSKFGENADKIDQLNRSSNDLSNDFRKKAKKKKILLDIIPDQQELKINEESEDDFENDSAISDLEKKLIRLAKKYYNPKILTYSTPNSFIDELIGQTTINRNGKEFVINNDSESIELVANELMISTRFVPNKEHKRFCYTGKAVNDSNSIIHNSLSNDDIYIKEPNGELNNDATNEKLYDENEKLNNEDLNSNQQLDIFSELAIFNNSSASEDEKSKKDNPYSYSESYSSSNSDVSDSYIGIDVELNKWYQPKLRNEKFGNYDAPLSIIQNKNRNLVIEPNEFVPKSILRINRQEAIKERLKAIHESKDHPMPTQQQVYSLFLEFGSGISIKEFVNYVFEIEGIIAGENQ</sequence>
<accession>A0ABR2K783</accession>
<comment type="caution">
    <text evidence="2">The sequence shown here is derived from an EMBL/GenBank/DDBJ whole genome shotgun (WGS) entry which is preliminary data.</text>
</comment>
<reference evidence="2 3" key="1">
    <citation type="submission" date="2024-04" db="EMBL/GenBank/DDBJ databases">
        <title>Tritrichomonas musculus Genome.</title>
        <authorList>
            <person name="Alves-Ferreira E."/>
            <person name="Grigg M."/>
            <person name="Lorenzi H."/>
            <person name="Galac M."/>
        </authorList>
    </citation>
    <scope>NUCLEOTIDE SEQUENCE [LARGE SCALE GENOMIC DNA]</scope>
    <source>
        <strain evidence="2 3">EAF2021</strain>
    </source>
</reference>
<gene>
    <name evidence="2" type="ORF">M9Y10_038022</name>
</gene>